<feature type="domain" description="S-adenosylmethionine-dependent methyltransferase" evidence="4">
    <location>
        <begin position="101"/>
        <end position="332"/>
    </location>
</feature>
<keyword evidence="2 5" id="KW-0808">Transferase</keyword>
<protein>
    <submittedName>
        <fullName evidence="5">23S rRNA (Cytosine1962-C5)-methyltransferase</fullName>
    </submittedName>
</protein>
<organism evidence="5 6">
    <name type="scientific">Treponema berlinense</name>
    <dbReference type="NCBI Taxonomy" id="225004"/>
    <lineage>
        <taxon>Bacteria</taxon>
        <taxon>Pseudomonadati</taxon>
        <taxon>Spirochaetota</taxon>
        <taxon>Spirochaetia</taxon>
        <taxon>Spirochaetales</taxon>
        <taxon>Treponemataceae</taxon>
        <taxon>Treponema</taxon>
    </lineage>
</organism>
<evidence type="ECO:0000313" key="5">
    <source>
        <dbReference type="EMBL" id="SJZ55284.1"/>
    </source>
</evidence>
<keyword evidence="6" id="KW-1185">Reference proteome</keyword>
<evidence type="ECO:0000256" key="3">
    <source>
        <dbReference type="ARBA" id="ARBA00022691"/>
    </source>
</evidence>
<dbReference type="STRING" id="225004.SAMN02745152_00578"/>
<dbReference type="AlphaFoldDB" id="A0A1T4LLE9"/>
<dbReference type="RefSeq" id="WP_078930326.1">
    <property type="nucleotide sequence ID" value="NZ_FUXC01000002.1"/>
</dbReference>
<evidence type="ECO:0000259" key="4">
    <source>
        <dbReference type="Pfam" id="PF10672"/>
    </source>
</evidence>
<dbReference type="GeneID" id="303366846"/>
<keyword evidence="1 5" id="KW-0489">Methyltransferase</keyword>
<dbReference type="PANTHER" id="PTHR43042">
    <property type="entry name" value="SAM-DEPENDENT METHYLTRANSFERASE"/>
    <property type="match status" value="1"/>
</dbReference>
<dbReference type="InterPro" id="IPR019614">
    <property type="entry name" value="SAM-dep_methyl-trfase"/>
</dbReference>
<dbReference type="GO" id="GO:0032259">
    <property type="term" value="P:methylation"/>
    <property type="evidence" value="ECO:0007669"/>
    <property type="project" value="UniProtKB-KW"/>
</dbReference>
<dbReference type="SUPFAM" id="SSF53335">
    <property type="entry name" value="S-adenosyl-L-methionine-dependent methyltransferases"/>
    <property type="match status" value="1"/>
</dbReference>
<dbReference type="Pfam" id="PF10672">
    <property type="entry name" value="Methyltrans_SAM"/>
    <property type="match status" value="1"/>
</dbReference>
<dbReference type="Proteomes" id="UP000190395">
    <property type="component" value="Unassembled WGS sequence"/>
</dbReference>
<evidence type="ECO:0000256" key="2">
    <source>
        <dbReference type="ARBA" id="ARBA00022679"/>
    </source>
</evidence>
<keyword evidence="3" id="KW-0949">S-adenosyl-L-methionine</keyword>
<dbReference type="Gene3D" id="3.40.50.150">
    <property type="entry name" value="Vaccinia Virus protein VP39"/>
    <property type="match status" value="1"/>
</dbReference>
<dbReference type="InterPro" id="IPR029063">
    <property type="entry name" value="SAM-dependent_MTases_sf"/>
</dbReference>
<reference evidence="5 6" key="1">
    <citation type="submission" date="2017-02" db="EMBL/GenBank/DDBJ databases">
        <authorList>
            <person name="Peterson S.W."/>
        </authorList>
    </citation>
    <scope>NUCLEOTIDE SEQUENCE [LARGE SCALE GENOMIC DNA]</scope>
    <source>
        <strain evidence="5 6">ATCC BAA-909</strain>
    </source>
</reference>
<dbReference type="PANTHER" id="PTHR43042:SF3">
    <property type="entry name" value="RIBOSOMAL RNA LARGE SUBUNIT METHYLTRANSFERASE YWBD-RELATED"/>
    <property type="match status" value="1"/>
</dbReference>
<dbReference type="EMBL" id="FUXC01000002">
    <property type="protein sequence ID" value="SJZ55284.1"/>
    <property type="molecule type" value="Genomic_DNA"/>
</dbReference>
<sequence length="376" mass="43896">MQNNDNSQKKIQYQAELFANRLSKKYKLLKKWARKNRISCYRLYDKDIPEVPLAADIYEFLPDEISDKTECALFLRENDLNISSNDQNAISETKMRTYLHLYLYERPYEKDESEEEKWLESMAESAAKVLQIPQSHIIKKLRKKQKGDSQYEKLETQNKIEGTTQECGQLFKINLSEYLDTGLFLDHRPLRNLIRQTVQGKSVLNLFCYTGSFSVYAAEGRAIRVESVDLSNTYILWAKENMALNGFSDNAKYFYTRQDVTGFLNQKNAEVPNEQGSNRYDTIILDPPTFSNSKATQNVLDINRDWSALCEKCLKILKPKGTLYFSTNSRRLSFSEDELRQKLPELNFQIQDITNQTIPEDFNGKKPHRCWKISLS</sequence>
<name>A0A1T4LLE9_9SPIR</name>
<dbReference type="OrthoDB" id="9805492at2"/>
<proteinExistence type="predicted"/>
<evidence type="ECO:0000256" key="1">
    <source>
        <dbReference type="ARBA" id="ARBA00022603"/>
    </source>
</evidence>
<gene>
    <name evidence="5" type="ORF">SAMN02745152_00578</name>
</gene>
<dbReference type="Gene3D" id="3.30.750.80">
    <property type="entry name" value="RNA methyltransferase domain (HRMD) like"/>
    <property type="match status" value="1"/>
</dbReference>
<accession>A0A1T4LLE9</accession>
<dbReference type="GO" id="GO:0008168">
    <property type="term" value="F:methyltransferase activity"/>
    <property type="evidence" value="ECO:0007669"/>
    <property type="project" value="UniProtKB-KW"/>
</dbReference>
<dbReference type="CDD" id="cd02440">
    <property type="entry name" value="AdoMet_MTases"/>
    <property type="match status" value="1"/>
</dbReference>
<evidence type="ECO:0000313" key="6">
    <source>
        <dbReference type="Proteomes" id="UP000190395"/>
    </source>
</evidence>